<evidence type="ECO:0000313" key="2">
    <source>
        <dbReference type="Proteomes" id="UP000198286"/>
    </source>
</evidence>
<dbReference type="AlphaFoldDB" id="A0A7U5MKL5"/>
<proteinExistence type="predicted"/>
<dbReference type="RefSeq" id="WP_089151712.1">
    <property type="nucleotide sequence ID" value="NZ_CP015267.1"/>
</dbReference>
<protein>
    <submittedName>
        <fullName evidence="1">Uncharacterized protein</fullName>
    </submittedName>
</protein>
<evidence type="ECO:0000313" key="1">
    <source>
        <dbReference type="EMBL" id="ASL15156.1"/>
    </source>
</evidence>
<organism evidence="1 2">
    <name type="scientific">Mycobacterium intracellulare subsp. chimaera</name>
    <dbReference type="NCBI Taxonomy" id="222805"/>
    <lineage>
        <taxon>Bacteria</taxon>
        <taxon>Bacillati</taxon>
        <taxon>Actinomycetota</taxon>
        <taxon>Actinomycetes</taxon>
        <taxon>Mycobacteriales</taxon>
        <taxon>Mycobacteriaceae</taxon>
        <taxon>Mycobacterium</taxon>
        <taxon>Mycobacterium avium complex (MAC)</taxon>
    </lineage>
</organism>
<accession>A0A7U5MKL5</accession>
<sequence length="78" mass="8472">MASAGDRLPLNDSDVDALAQQFTNSTYADDTYAGWPLDRRLEGFLRHQGLLAVAEDGDAFGLVLDRAMACISALSRRV</sequence>
<name>A0A7U5MKL5_MYCIT</name>
<gene>
    <name evidence="1" type="ORF">MYCOZU2_02755</name>
</gene>
<dbReference type="Proteomes" id="UP000198286">
    <property type="component" value="Chromosome"/>
</dbReference>
<dbReference type="EMBL" id="CP015267">
    <property type="protein sequence ID" value="ASL15156.1"/>
    <property type="molecule type" value="Genomic_DNA"/>
</dbReference>
<reference evidence="1 2" key="1">
    <citation type="journal article" date="2017" name="Lancet Infect. Dis.">
        <title>Global outbreak of severe Mycobacterium chimaera disease after cardiac surgery: a molecular epidemiological study.</title>
        <authorList>
            <person name="van Ingen J."/>
            <person name="Kohl T."/>
            <person name="Kranzer K."/>
            <person name="Hasse B."/>
            <person name="Keller P."/>
            <person name="Szafranska A."/>
            <person name="Hillemann D."/>
            <person name="Chand M."/>
            <person name="Schreiber P."/>
            <person name="Sommerstein R."/>
            <person name="Berger C."/>
            <person name="Genoni M."/>
            <person name="Ruegg C."/>
            <person name="Troillet N."/>
            <person name="Widmer A.F."/>
            <person name="Becker S.L."/>
            <person name="Herrmann M."/>
            <person name="Eckmanns T."/>
            <person name="Haller S."/>
            <person name="Hoeller C."/>
            <person name="Debast S.B."/>
            <person name="Wolfhagen M.J."/>
            <person name="Hopman J."/>
            <person name="Kluytmans J."/>
            <person name="Langelaar M."/>
            <person name="Notermans D.W."/>
            <person name="ten Oever J."/>
            <person name="van den Barselaar P."/>
            <person name="Vonk A.B.A."/>
            <person name="Vos M.C."/>
            <person name="Ahmed N."/>
            <person name="Brown T."/>
            <person name="Crook D."/>
            <person name="Lamagni T."/>
            <person name="Phin N."/>
            <person name="Smith E.G."/>
            <person name="Zambon M."/>
            <person name="Serr A."/>
            <person name="Goetting T."/>
            <person name="Ebner W."/>
            <person name="Thuermer A."/>
            <person name="Utpatel C."/>
            <person name="Sproer C."/>
            <person name="Bunk B."/>
            <person name="Nubel U."/>
            <person name="Bloemberg G."/>
            <person name="Bottger E."/>
            <person name="Niemann S."/>
            <person name="Wagner D."/>
            <person name="Sax H."/>
        </authorList>
    </citation>
    <scope>NUCLEOTIDE SEQUENCE [LARGE SCALE GENOMIC DNA]</scope>
    <source>
        <strain evidence="1 2">ZUERICH-2</strain>
    </source>
</reference>